<evidence type="ECO:0000313" key="3">
    <source>
        <dbReference type="EMBL" id="KAK9791161.1"/>
    </source>
</evidence>
<sequence>MGTGNKLVTVPRCLVIVFQCAETHAPHLTSLGPVSQYIQPEKRLKTRKQSHTADSLSGGMAEANVKKGHSRKGSLGRSFLNLSRKGSQALGGGAHSPSDQAVDHELINRKQSVSHNAVITVRTKLSDDEQLNASNEMIHQFLRATGGDQELAIRRLRDTLRWRVAERVDTLMCRICLKQDGGHYLQVIGHDALNRPILYSCMSMPLNRSMEENKRHMICTFEQAIRSMPSGVEQWVWLSDFHGFGFKDTDPRLAKIFLDVSAKHYPERLGLFYCIDAPGIFNVLWKCINSMVDPITRSKVRFLPFDINKKHSALAADLTESLGEDTAAWVLKEMAQNRNKKVAKRKVYPYGANFAEAGNAATVDGHDLRGTEEFIRSCTANNSILIPPANLKALQEEGKSVSNATLSTLKGAV</sequence>
<feature type="domain" description="CRAL-TRIO" evidence="2">
    <location>
        <begin position="187"/>
        <end position="333"/>
    </location>
</feature>
<accession>A0AAW1NS00</accession>
<dbReference type="GO" id="GO:0008526">
    <property type="term" value="F:phosphatidylinositol transfer activity"/>
    <property type="evidence" value="ECO:0007669"/>
    <property type="project" value="TreeGrafter"/>
</dbReference>
<protein>
    <recommendedName>
        <fullName evidence="2">CRAL-TRIO domain-containing protein</fullName>
    </recommendedName>
</protein>
<dbReference type="InterPro" id="IPR036273">
    <property type="entry name" value="CRAL/TRIO_N_dom_sf"/>
</dbReference>
<proteinExistence type="predicted"/>
<evidence type="ECO:0000259" key="2">
    <source>
        <dbReference type="PROSITE" id="PS50191"/>
    </source>
</evidence>
<name>A0AAW1NS00_9CHLO</name>
<dbReference type="PANTHER" id="PTHR45824">
    <property type="entry name" value="GH16843P"/>
    <property type="match status" value="1"/>
</dbReference>
<dbReference type="InterPro" id="IPR001251">
    <property type="entry name" value="CRAL-TRIO_dom"/>
</dbReference>
<dbReference type="EMBL" id="JALJOQ010000182">
    <property type="protein sequence ID" value="KAK9791161.1"/>
    <property type="molecule type" value="Genomic_DNA"/>
</dbReference>
<gene>
    <name evidence="3" type="ORF">WJX73_010491</name>
</gene>
<dbReference type="SUPFAM" id="SSF46938">
    <property type="entry name" value="CRAL/TRIO N-terminal domain"/>
    <property type="match status" value="1"/>
</dbReference>
<dbReference type="Pfam" id="PF00650">
    <property type="entry name" value="CRAL_TRIO"/>
    <property type="match status" value="1"/>
</dbReference>
<dbReference type="PANTHER" id="PTHR45824:SF29">
    <property type="entry name" value="GH16843P"/>
    <property type="match status" value="1"/>
</dbReference>
<evidence type="ECO:0000313" key="4">
    <source>
        <dbReference type="Proteomes" id="UP001465755"/>
    </source>
</evidence>
<dbReference type="Gene3D" id="3.40.525.10">
    <property type="entry name" value="CRAL-TRIO lipid binding domain"/>
    <property type="match status" value="1"/>
</dbReference>
<dbReference type="AlphaFoldDB" id="A0AAW1NS00"/>
<dbReference type="InterPro" id="IPR052578">
    <property type="entry name" value="PI_Transfer_CRAL-TRIO"/>
</dbReference>
<organism evidence="3 4">
    <name type="scientific">Symbiochloris irregularis</name>
    <dbReference type="NCBI Taxonomy" id="706552"/>
    <lineage>
        <taxon>Eukaryota</taxon>
        <taxon>Viridiplantae</taxon>
        <taxon>Chlorophyta</taxon>
        <taxon>core chlorophytes</taxon>
        <taxon>Trebouxiophyceae</taxon>
        <taxon>Trebouxiales</taxon>
        <taxon>Trebouxiaceae</taxon>
        <taxon>Symbiochloris</taxon>
    </lineage>
</organism>
<keyword evidence="4" id="KW-1185">Reference proteome</keyword>
<dbReference type="SMART" id="SM00516">
    <property type="entry name" value="SEC14"/>
    <property type="match status" value="1"/>
</dbReference>
<reference evidence="3 4" key="1">
    <citation type="journal article" date="2024" name="Nat. Commun.">
        <title>Phylogenomics reveals the evolutionary origins of lichenization in chlorophyte algae.</title>
        <authorList>
            <person name="Puginier C."/>
            <person name="Libourel C."/>
            <person name="Otte J."/>
            <person name="Skaloud P."/>
            <person name="Haon M."/>
            <person name="Grisel S."/>
            <person name="Petersen M."/>
            <person name="Berrin J.G."/>
            <person name="Delaux P.M."/>
            <person name="Dal Grande F."/>
            <person name="Keller J."/>
        </authorList>
    </citation>
    <scope>NUCLEOTIDE SEQUENCE [LARGE SCALE GENOMIC DNA]</scope>
    <source>
        <strain evidence="3 4">SAG 2036</strain>
    </source>
</reference>
<dbReference type="SUPFAM" id="SSF52087">
    <property type="entry name" value="CRAL/TRIO domain"/>
    <property type="match status" value="1"/>
</dbReference>
<comment type="caution">
    <text evidence="3">The sequence shown here is derived from an EMBL/GenBank/DDBJ whole genome shotgun (WGS) entry which is preliminary data.</text>
</comment>
<evidence type="ECO:0000256" key="1">
    <source>
        <dbReference type="SAM" id="MobiDB-lite"/>
    </source>
</evidence>
<dbReference type="PROSITE" id="PS50191">
    <property type="entry name" value="CRAL_TRIO"/>
    <property type="match status" value="1"/>
</dbReference>
<dbReference type="Proteomes" id="UP001465755">
    <property type="component" value="Unassembled WGS sequence"/>
</dbReference>
<feature type="region of interest" description="Disordered" evidence="1">
    <location>
        <begin position="42"/>
        <end position="77"/>
    </location>
</feature>
<dbReference type="CDD" id="cd00170">
    <property type="entry name" value="SEC14"/>
    <property type="match status" value="1"/>
</dbReference>
<dbReference type="InterPro" id="IPR036865">
    <property type="entry name" value="CRAL-TRIO_dom_sf"/>
</dbReference>